<gene>
    <name evidence="2" type="ORF">FOH10_01495</name>
</gene>
<dbReference type="AlphaFoldDB" id="A0A516NFD6"/>
<dbReference type="KEGG" id="nod:FOH10_01495"/>
<organism evidence="2 3">
    <name type="scientific">Nocardia otitidiscaviarum</name>
    <dbReference type="NCBI Taxonomy" id="1823"/>
    <lineage>
        <taxon>Bacteria</taxon>
        <taxon>Bacillati</taxon>
        <taxon>Actinomycetota</taxon>
        <taxon>Actinomycetes</taxon>
        <taxon>Mycobacteriales</taxon>
        <taxon>Nocardiaceae</taxon>
        <taxon>Nocardia</taxon>
    </lineage>
</organism>
<dbReference type="Proteomes" id="UP000317039">
    <property type="component" value="Chromosome"/>
</dbReference>
<dbReference type="EMBL" id="CP041695">
    <property type="protein sequence ID" value="QDP77618.1"/>
    <property type="molecule type" value="Genomic_DNA"/>
</dbReference>
<accession>A0A516NFD6</accession>
<feature type="compositionally biased region" description="Polar residues" evidence="1">
    <location>
        <begin position="21"/>
        <end position="36"/>
    </location>
</feature>
<feature type="region of interest" description="Disordered" evidence="1">
    <location>
        <begin position="1"/>
        <end position="47"/>
    </location>
</feature>
<dbReference type="RefSeq" id="WP_143979332.1">
    <property type="nucleotide sequence ID" value="NZ_CP041695.1"/>
</dbReference>
<evidence type="ECO:0000313" key="2">
    <source>
        <dbReference type="EMBL" id="QDP77618.1"/>
    </source>
</evidence>
<evidence type="ECO:0000313" key="3">
    <source>
        <dbReference type="Proteomes" id="UP000317039"/>
    </source>
</evidence>
<sequence length="71" mass="7902">MSERNLPPELRALLRKPLAESGTTEPDVKNQNQQSGKKGASAAEPSWAGEISYEERVFLHENSRIAAEPPW</sequence>
<dbReference type="GeneID" id="80331076"/>
<name>A0A516NFD6_9NOCA</name>
<evidence type="ECO:0000256" key="1">
    <source>
        <dbReference type="SAM" id="MobiDB-lite"/>
    </source>
</evidence>
<protein>
    <submittedName>
        <fullName evidence="2">Uncharacterized protein</fullName>
    </submittedName>
</protein>
<reference evidence="2 3" key="1">
    <citation type="submission" date="2019-07" db="EMBL/GenBank/DDBJ databases">
        <title>Complete Genome Sequence and Methylome Analysis of Nocardia otitidis-caviarum NEB252.</title>
        <authorList>
            <person name="Fomenkov A."/>
            <person name="Anton B.P."/>
            <person name="Vincze T."/>
            <person name="Roberts R.J."/>
        </authorList>
    </citation>
    <scope>NUCLEOTIDE SEQUENCE [LARGE SCALE GENOMIC DNA]</scope>
    <source>
        <strain evidence="2 3">NEB252</strain>
    </source>
</reference>
<proteinExistence type="predicted"/>